<organism evidence="1 2">
    <name type="scientific">Glomus cerebriforme</name>
    <dbReference type="NCBI Taxonomy" id="658196"/>
    <lineage>
        <taxon>Eukaryota</taxon>
        <taxon>Fungi</taxon>
        <taxon>Fungi incertae sedis</taxon>
        <taxon>Mucoromycota</taxon>
        <taxon>Glomeromycotina</taxon>
        <taxon>Glomeromycetes</taxon>
        <taxon>Glomerales</taxon>
        <taxon>Glomeraceae</taxon>
        <taxon>Glomus</taxon>
    </lineage>
</organism>
<dbReference type="EMBL" id="QKYT01000591">
    <property type="protein sequence ID" value="RIA83199.1"/>
    <property type="molecule type" value="Genomic_DNA"/>
</dbReference>
<comment type="caution">
    <text evidence="1">The sequence shown here is derived from an EMBL/GenBank/DDBJ whole genome shotgun (WGS) entry which is preliminary data.</text>
</comment>
<proteinExistence type="predicted"/>
<gene>
    <name evidence="1" type="ORF">C1645_786893</name>
</gene>
<dbReference type="InterPro" id="IPR027417">
    <property type="entry name" value="P-loop_NTPase"/>
</dbReference>
<evidence type="ECO:0000313" key="1">
    <source>
        <dbReference type="EMBL" id="RIA83199.1"/>
    </source>
</evidence>
<keyword evidence="2" id="KW-1185">Reference proteome</keyword>
<dbReference type="Gene3D" id="3.40.50.300">
    <property type="entry name" value="P-loop containing nucleotide triphosphate hydrolases"/>
    <property type="match status" value="1"/>
</dbReference>
<sequence length="57" mass="6522">NIGHLIRTRFKESQFIIVSLKDGMFSNANVIFRTRFRDGTSVVESSQRVGTSNSNRF</sequence>
<protein>
    <submittedName>
        <fullName evidence="1">Uncharacterized protein</fullName>
    </submittedName>
</protein>
<reference evidence="1 2" key="1">
    <citation type="submission" date="2018-06" db="EMBL/GenBank/DDBJ databases">
        <title>Comparative genomics reveals the genomic features of Rhizophagus irregularis, R. cerebriforme, R. diaphanum and Gigaspora rosea, and their symbiotic lifestyle signature.</title>
        <authorList>
            <person name="Morin E."/>
            <person name="San Clemente H."/>
            <person name="Chen E.C.H."/>
            <person name="De La Providencia I."/>
            <person name="Hainaut M."/>
            <person name="Kuo A."/>
            <person name="Kohler A."/>
            <person name="Murat C."/>
            <person name="Tang N."/>
            <person name="Roy S."/>
            <person name="Loubradou J."/>
            <person name="Henrissat B."/>
            <person name="Grigoriev I.V."/>
            <person name="Corradi N."/>
            <person name="Roux C."/>
            <person name="Martin F.M."/>
        </authorList>
    </citation>
    <scope>NUCLEOTIDE SEQUENCE [LARGE SCALE GENOMIC DNA]</scope>
    <source>
        <strain evidence="1 2">DAOM 227022</strain>
    </source>
</reference>
<dbReference type="STRING" id="658196.A0A397SE96"/>
<feature type="non-terminal residue" evidence="1">
    <location>
        <position position="1"/>
    </location>
</feature>
<name>A0A397SE96_9GLOM</name>
<dbReference type="Proteomes" id="UP000265703">
    <property type="component" value="Unassembled WGS sequence"/>
</dbReference>
<dbReference type="AlphaFoldDB" id="A0A397SE96"/>
<dbReference type="OrthoDB" id="10255539at2759"/>
<accession>A0A397SE96</accession>
<evidence type="ECO:0000313" key="2">
    <source>
        <dbReference type="Proteomes" id="UP000265703"/>
    </source>
</evidence>